<dbReference type="GO" id="GO:0055085">
    <property type="term" value="P:transmembrane transport"/>
    <property type="evidence" value="ECO:0007669"/>
    <property type="project" value="InterPro"/>
</dbReference>
<accession>A0A8J2NV61</accession>
<evidence type="ECO:0000256" key="4">
    <source>
        <dbReference type="ARBA" id="ARBA00023136"/>
    </source>
</evidence>
<keyword evidence="4 5" id="KW-0472">Membrane</keyword>
<dbReference type="InterPro" id="IPR001902">
    <property type="entry name" value="SLC26A/SulP_fam"/>
</dbReference>
<evidence type="ECO:0000313" key="8">
    <source>
        <dbReference type="Proteomes" id="UP000708208"/>
    </source>
</evidence>
<dbReference type="PANTHER" id="PTHR11814">
    <property type="entry name" value="SULFATE TRANSPORTER"/>
    <property type="match status" value="1"/>
</dbReference>
<gene>
    <name evidence="7" type="ORF">AFUS01_LOCUS9040</name>
</gene>
<feature type="transmembrane region" description="Helical" evidence="5">
    <location>
        <begin position="77"/>
        <end position="99"/>
    </location>
</feature>
<proteinExistence type="predicted"/>
<dbReference type="OrthoDB" id="288203at2759"/>
<keyword evidence="8" id="KW-1185">Reference proteome</keyword>
<evidence type="ECO:0000256" key="3">
    <source>
        <dbReference type="ARBA" id="ARBA00022989"/>
    </source>
</evidence>
<reference evidence="7" key="1">
    <citation type="submission" date="2021-06" db="EMBL/GenBank/DDBJ databases">
        <authorList>
            <person name="Hodson N. C."/>
            <person name="Mongue J. A."/>
            <person name="Jaron S. K."/>
        </authorList>
    </citation>
    <scope>NUCLEOTIDE SEQUENCE</scope>
</reference>
<dbReference type="AlphaFoldDB" id="A0A8J2NV61"/>
<feature type="transmembrane region" description="Helical" evidence="5">
    <location>
        <begin position="111"/>
        <end position="140"/>
    </location>
</feature>
<feature type="transmembrane region" description="Helical" evidence="5">
    <location>
        <begin position="227"/>
        <end position="245"/>
    </location>
</feature>
<feature type="transmembrane region" description="Helical" evidence="5">
    <location>
        <begin position="152"/>
        <end position="179"/>
    </location>
</feature>
<evidence type="ECO:0000256" key="5">
    <source>
        <dbReference type="SAM" id="Phobius"/>
    </source>
</evidence>
<dbReference type="Pfam" id="PF00916">
    <property type="entry name" value="Sulfate_transp"/>
    <property type="match status" value="1"/>
</dbReference>
<evidence type="ECO:0000256" key="1">
    <source>
        <dbReference type="ARBA" id="ARBA00004141"/>
    </source>
</evidence>
<protein>
    <recommendedName>
        <fullName evidence="6">SLC26A/SulP transporter domain-containing protein</fullName>
    </recommendedName>
</protein>
<organism evidence="7 8">
    <name type="scientific">Allacma fusca</name>
    <dbReference type="NCBI Taxonomy" id="39272"/>
    <lineage>
        <taxon>Eukaryota</taxon>
        <taxon>Metazoa</taxon>
        <taxon>Ecdysozoa</taxon>
        <taxon>Arthropoda</taxon>
        <taxon>Hexapoda</taxon>
        <taxon>Collembola</taxon>
        <taxon>Symphypleona</taxon>
        <taxon>Sminthuridae</taxon>
        <taxon>Allacma</taxon>
    </lineage>
</organism>
<dbReference type="GO" id="GO:0016020">
    <property type="term" value="C:membrane"/>
    <property type="evidence" value="ECO:0007669"/>
    <property type="project" value="UniProtKB-SubCell"/>
</dbReference>
<keyword evidence="3 5" id="KW-1133">Transmembrane helix</keyword>
<comment type="subcellular location">
    <subcellularLocation>
        <location evidence="1">Membrane</location>
        <topology evidence="1">Multi-pass membrane protein</topology>
    </subcellularLocation>
</comment>
<feature type="domain" description="SLC26A/SulP transporter" evidence="6">
    <location>
        <begin position="77"/>
        <end position="244"/>
    </location>
</feature>
<evidence type="ECO:0000313" key="7">
    <source>
        <dbReference type="EMBL" id="CAG7719732.1"/>
    </source>
</evidence>
<sequence length="246" mass="26242">MKTELIRNFSTASLAAIARSDSSLAVDGNTLSDLDDGRQSGEGSCCSDFAANIFRRKTLEKKFPILKWLPNYTLQKLVADIIAGFTVGLTILPQGLAYATVGGLPPQYGLYSGFIGCFVYILVGGTPQVTVGPTAVMAIINYTYTRGKPAAYAVTLCFLTGVVTLLMGVLQLGFIVNFISTPVNSGFTSAAALTICSTQIKSLLGLSFAAEGFLPIMEGTIYNITKVKLWDSVLSLICICVLLFLM</sequence>
<dbReference type="Proteomes" id="UP000708208">
    <property type="component" value="Unassembled WGS sequence"/>
</dbReference>
<evidence type="ECO:0000259" key="6">
    <source>
        <dbReference type="Pfam" id="PF00916"/>
    </source>
</evidence>
<dbReference type="EMBL" id="CAJVCH010064118">
    <property type="protein sequence ID" value="CAG7719732.1"/>
    <property type="molecule type" value="Genomic_DNA"/>
</dbReference>
<keyword evidence="2 5" id="KW-0812">Transmembrane</keyword>
<dbReference type="InterPro" id="IPR011547">
    <property type="entry name" value="SLC26A/SulP_dom"/>
</dbReference>
<evidence type="ECO:0000256" key="2">
    <source>
        <dbReference type="ARBA" id="ARBA00022692"/>
    </source>
</evidence>
<name>A0A8J2NV61_9HEXA</name>
<comment type="caution">
    <text evidence="7">The sequence shown here is derived from an EMBL/GenBank/DDBJ whole genome shotgun (WGS) entry which is preliminary data.</text>
</comment>